<evidence type="ECO:0000313" key="12">
    <source>
        <dbReference type="EMBL" id="RMJ03249.1"/>
    </source>
</evidence>
<evidence type="ECO:0000256" key="10">
    <source>
        <dbReference type="SAM" id="MobiDB-lite"/>
    </source>
</evidence>
<dbReference type="CDD" id="cd14966">
    <property type="entry name" value="7tmD_STE3"/>
    <property type="match status" value="1"/>
</dbReference>
<organism evidence="12 13">
    <name type="scientific">Fusarium kuroshium</name>
    <dbReference type="NCBI Taxonomy" id="2010991"/>
    <lineage>
        <taxon>Eukaryota</taxon>
        <taxon>Fungi</taxon>
        <taxon>Dikarya</taxon>
        <taxon>Ascomycota</taxon>
        <taxon>Pezizomycotina</taxon>
        <taxon>Sordariomycetes</taxon>
        <taxon>Hypocreomycetidae</taxon>
        <taxon>Hypocreales</taxon>
        <taxon>Nectriaceae</taxon>
        <taxon>Fusarium</taxon>
        <taxon>Fusarium solani species complex</taxon>
    </lineage>
</organism>
<feature type="transmembrane region" description="Helical" evidence="11">
    <location>
        <begin position="301"/>
        <end position="322"/>
    </location>
</feature>
<dbReference type="Proteomes" id="UP000277212">
    <property type="component" value="Unassembled WGS sequence"/>
</dbReference>
<evidence type="ECO:0000256" key="6">
    <source>
        <dbReference type="ARBA" id="ARBA00023040"/>
    </source>
</evidence>
<dbReference type="PANTHER" id="PTHR28097">
    <property type="entry name" value="PHEROMONE A FACTOR RECEPTOR"/>
    <property type="match status" value="1"/>
</dbReference>
<keyword evidence="4 11" id="KW-0812">Transmembrane</keyword>
<comment type="caution">
    <text evidence="12">The sequence shown here is derived from an EMBL/GenBank/DDBJ whole genome shotgun (WGS) entry which is preliminary data.</text>
</comment>
<feature type="region of interest" description="Disordered" evidence="10">
    <location>
        <begin position="355"/>
        <end position="383"/>
    </location>
</feature>
<feature type="transmembrane region" description="Helical" evidence="11">
    <location>
        <begin position="186"/>
        <end position="212"/>
    </location>
</feature>
<evidence type="ECO:0000256" key="8">
    <source>
        <dbReference type="ARBA" id="ARBA00023170"/>
    </source>
</evidence>
<dbReference type="OrthoDB" id="2874149at2759"/>
<keyword evidence="3" id="KW-0589">Pheromone response</keyword>
<dbReference type="Pfam" id="PF02076">
    <property type="entry name" value="STE3"/>
    <property type="match status" value="1"/>
</dbReference>
<dbReference type="GO" id="GO:0000750">
    <property type="term" value="P:pheromone-dependent signal transduction involved in conjugation with cellular fusion"/>
    <property type="evidence" value="ECO:0007669"/>
    <property type="project" value="TreeGrafter"/>
</dbReference>
<evidence type="ECO:0000256" key="2">
    <source>
        <dbReference type="ARBA" id="ARBA00011085"/>
    </source>
</evidence>
<dbReference type="GO" id="GO:0005886">
    <property type="term" value="C:plasma membrane"/>
    <property type="evidence" value="ECO:0007669"/>
    <property type="project" value="TreeGrafter"/>
</dbReference>
<feature type="transmembrane region" description="Helical" evidence="11">
    <location>
        <begin position="103"/>
        <end position="124"/>
    </location>
</feature>
<comment type="subcellular location">
    <subcellularLocation>
        <location evidence="1">Membrane</location>
        <topology evidence="1">Multi-pass membrane protein</topology>
    </subcellularLocation>
</comment>
<keyword evidence="5 11" id="KW-1133">Transmembrane helix</keyword>
<dbReference type="InterPro" id="IPR001499">
    <property type="entry name" value="GPCR_STE3"/>
</dbReference>
<keyword evidence="9" id="KW-0807">Transducer</keyword>
<dbReference type="PANTHER" id="PTHR28097:SF1">
    <property type="entry name" value="PHEROMONE A FACTOR RECEPTOR"/>
    <property type="match status" value="1"/>
</dbReference>
<feature type="transmembrane region" description="Helical" evidence="11">
    <location>
        <begin position="242"/>
        <end position="267"/>
    </location>
</feature>
<feature type="compositionally biased region" description="Polar residues" evidence="10">
    <location>
        <begin position="359"/>
        <end position="368"/>
    </location>
</feature>
<dbReference type="AlphaFoldDB" id="A0A3M2RDL7"/>
<evidence type="ECO:0000256" key="4">
    <source>
        <dbReference type="ARBA" id="ARBA00022692"/>
    </source>
</evidence>
<feature type="transmembrane region" description="Helical" evidence="11">
    <location>
        <begin position="29"/>
        <end position="49"/>
    </location>
</feature>
<evidence type="ECO:0008006" key="14">
    <source>
        <dbReference type="Google" id="ProtNLM"/>
    </source>
</evidence>
<dbReference type="GO" id="GO:0004932">
    <property type="term" value="F:mating-type factor pheromone receptor activity"/>
    <property type="evidence" value="ECO:0007669"/>
    <property type="project" value="InterPro"/>
</dbReference>
<evidence type="ECO:0000256" key="3">
    <source>
        <dbReference type="ARBA" id="ARBA00022507"/>
    </source>
</evidence>
<feature type="transmembrane region" description="Helical" evidence="11">
    <location>
        <begin position="145"/>
        <end position="166"/>
    </location>
</feature>
<reference evidence="12 13" key="1">
    <citation type="submission" date="2017-06" db="EMBL/GenBank/DDBJ databases">
        <title>Comparative genomic analysis of Ambrosia Fusariam Clade fungi.</title>
        <authorList>
            <person name="Stajich J.E."/>
            <person name="Carrillo J."/>
            <person name="Kijimoto T."/>
            <person name="Eskalen A."/>
            <person name="O'Donnell K."/>
            <person name="Kasson M."/>
        </authorList>
    </citation>
    <scope>NUCLEOTIDE SEQUENCE [LARGE SCALE GENOMIC DNA]</scope>
    <source>
        <strain evidence="12">UCR3666</strain>
    </source>
</reference>
<accession>A0A3M2RDL7</accession>
<proteinExistence type="inferred from homology"/>
<evidence type="ECO:0000256" key="11">
    <source>
        <dbReference type="SAM" id="Phobius"/>
    </source>
</evidence>
<keyword evidence="6" id="KW-0297">G-protein coupled receptor</keyword>
<gene>
    <name evidence="12" type="ORF">CDV36_015228</name>
</gene>
<keyword evidence="7 11" id="KW-0472">Membrane</keyword>
<comment type="similarity">
    <text evidence="2">Belongs to the G-protein coupled receptor 4 family.</text>
</comment>
<evidence type="ECO:0000256" key="7">
    <source>
        <dbReference type="ARBA" id="ARBA00023136"/>
    </source>
</evidence>
<evidence type="ECO:0000313" key="13">
    <source>
        <dbReference type="Proteomes" id="UP000277212"/>
    </source>
</evidence>
<dbReference type="EMBL" id="NKUJ01000548">
    <property type="protein sequence ID" value="RMJ03249.1"/>
    <property type="molecule type" value="Genomic_DNA"/>
</dbReference>
<keyword evidence="8" id="KW-0675">Receptor</keyword>
<sequence length="571" mass="63645">MAGSDHLFGRDGSWIVVAGEAEAITTPALTANFICRVLLATLANIICLVPLKHLYRNSEFAAVVFILNIEVTNLDTIVNALIWRNDDTDSWWAGYGLCDLSPYIHNLNIALFVTCLLAMMRNLAQQVGLLRANPLTVREKRRRHLVQALIIFPLPIIQLCWVWPLTAQRYVVGTLVGCSWVASPSWPYIVFFVIAPVVIAIMTSGYAILTYIRFREVARTTRSAVSSNRLTTQRAQRTKRRLYLMVISILVPFLPIIITLAVINFLVAFPLQPFDYHLIHNQPFPNMWSNIIFLPSKGVPFVYMNSCYIAILATIPVFIFFGTTKDAMNSYRLGLLFIGLGYIFPKLHEEYDPDRDAYGSSSGNTHLMTSTGTSSSSPPQSKLRSFLSSRHIPSLSTSSAGSSRHAPMHSIDLTLAAQDVEQGPEPVQPQAPQSNPWEVSYPPPTAPSTTALNRAPEPITSPTPNPFLFRTRFDFPTIPLPSIPSFSFGRKKNRHPQLEQGFPLESLPSVVNNPHWDTTDLSTEPSHIQTRAWSDDQTQLSVSTPDTSLLVSSTSGQSVTVETMLAQTYRQ</sequence>
<evidence type="ECO:0000256" key="1">
    <source>
        <dbReference type="ARBA" id="ARBA00004141"/>
    </source>
</evidence>
<evidence type="ECO:0000256" key="9">
    <source>
        <dbReference type="ARBA" id="ARBA00023224"/>
    </source>
</evidence>
<name>A0A3M2RDL7_9HYPO</name>
<keyword evidence="13" id="KW-1185">Reference proteome</keyword>
<protein>
    <recommendedName>
        <fullName evidence="14">Pheromone a factor receptor</fullName>
    </recommendedName>
</protein>
<evidence type="ECO:0000256" key="5">
    <source>
        <dbReference type="ARBA" id="ARBA00022989"/>
    </source>
</evidence>
<feature type="transmembrane region" description="Helical" evidence="11">
    <location>
        <begin position="61"/>
        <end position="83"/>
    </location>
</feature>